<dbReference type="GO" id="GO:0012505">
    <property type="term" value="C:endomembrane system"/>
    <property type="evidence" value="ECO:0007669"/>
    <property type="project" value="UniProtKB-SubCell"/>
</dbReference>
<evidence type="ECO:0000256" key="2">
    <source>
        <dbReference type="ARBA" id="ARBA00046280"/>
    </source>
</evidence>
<keyword evidence="6" id="KW-1185">Reference proteome</keyword>
<keyword evidence="3" id="KW-0812">Transmembrane</keyword>
<dbReference type="GO" id="GO:0016020">
    <property type="term" value="C:membrane"/>
    <property type="evidence" value="ECO:0007669"/>
    <property type="project" value="InterPro"/>
</dbReference>
<comment type="subcellular location">
    <subcellularLocation>
        <location evidence="2">Endomembrane system</location>
        <topology evidence="2">Single-pass type IV membrane protein</topology>
    </subcellularLocation>
</comment>
<dbReference type="InParanoid" id="A0A7J7CTX4"/>
<organism evidence="5 6">
    <name type="scientific">Tripterygium wilfordii</name>
    <name type="common">Thunder God vine</name>
    <dbReference type="NCBI Taxonomy" id="458696"/>
    <lineage>
        <taxon>Eukaryota</taxon>
        <taxon>Viridiplantae</taxon>
        <taxon>Streptophyta</taxon>
        <taxon>Embryophyta</taxon>
        <taxon>Tracheophyta</taxon>
        <taxon>Spermatophyta</taxon>
        <taxon>Magnoliopsida</taxon>
        <taxon>eudicotyledons</taxon>
        <taxon>Gunneridae</taxon>
        <taxon>Pentapetalae</taxon>
        <taxon>rosids</taxon>
        <taxon>fabids</taxon>
        <taxon>Celastrales</taxon>
        <taxon>Celastraceae</taxon>
        <taxon>Tripterygium</taxon>
    </lineage>
</organism>
<keyword evidence="1" id="KW-0813">Transport</keyword>
<dbReference type="Proteomes" id="UP000593562">
    <property type="component" value="Unassembled WGS sequence"/>
</dbReference>
<dbReference type="EMBL" id="JAAARO010000013">
    <property type="protein sequence ID" value="KAF5737448.1"/>
    <property type="molecule type" value="Genomic_DNA"/>
</dbReference>
<dbReference type="CDD" id="cd21442">
    <property type="entry name" value="SNARE_NTD_STX6-like"/>
    <property type="match status" value="1"/>
</dbReference>
<dbReference type="InterPro" id="IPR015260">
    <property type="entry name" value="Syntaxin-6/10/61_N"/>
</dbReference>
<keyword evidence="1" id="KW-0653">Protein transport</keyword>
<proteinExistence type="predicted"/>
<keyword evidence="3" id="KW-1133">Transmembrane helix</keyword>
<dbReference type="InterPro" id="IPR010989">
    <property type="entry name" value="SNARE"/>
</dbReference>
<gene>
    <name evidence="5" type="ORF">HS088_TW13G00329</name>
</gene>
<dbReference type="AlphaFoldDB" id="A0A7J7CTX4"/>
<reference evidence="5 6" key="1">
    <citation type="journal article" date="2020" name="Nat. Commun.">
        <title>Genome of Tripterygium wilfordii and identification of cytochrome P450 involved in triptolide biosynthesis.</title>
        <authorList>
            <person name="Tu L."/>
            <person name="Su P."/>
            <person name="Zhang Z."/>
            <person name="Gao L."/>
            <person name="Wang J."/>
            <person name="Hu T."/>
            <person name="Zhou J."/>
            <person name="Zhang Y."/>
            <person name="Zhao Y."/>
            <person name="Liu Y."/>
            <person name="Song Y."/>
            <person name="Tong Y."/>
            <person name="Lu Y."/>
            <person name="Yang J."/>
            <person name="Xu C."/>
            <person name="Jia M."/>
            <person name="Peters R.J."/>
            <person name="Huang L."/>
            <person name="Gao W."/>
        </authorList>
    </citation>
    <scope>NUCLEOTIDE SEQUENCE [LARGE SCALE GENOMIC DNA]</scope>
    <source>
        <strain evidence="6">cv. XIE 37</strain>
        <tissue evidence="5">Leaf</tissue>
    </source>
</reference>
<dbReference type="SUPFAM" id="SSF47661">
    <property type="entry name" value="t-snare proteins"/>
    <property type="match status" value="1"/>
</dbReference>
<dbReference type="GO" id="GO:0048193">
    <property type="term" value="P:Golgi vesicle transport"/>
    <property type="evidence" value="ECO:0007669"/>
    <property type="project" value="InterPro"/>
</dbReference>
<feature type="domain" description="Syntaxin 6/10/61 N-terminal" evidence="4">
    <location>
        <begin position="11"/>
        <end position="113"/>
    </location>
</feature>
<dbReference type="PANTHER" id="PTHR34949:SF2">
    <property type="entry name" value="OS05G0443700 PROTEIN"/>
    <property type="match status" value="1"/>
</dbReference>
<dbReference type="Gene3D" id="1.20.58.90">
    <property type="match status" value="1"/>
</dbReference>
<accession>A0A7J7CTX4</accession>
<sequence length="453" mass="51509">MASSLRQWESDPLFSAAEVVQDSADRAESIFRLLLHEQSLVQYEPPDPKLLTSMEYHRLELKTILETAKWQLEDFERAVGVAAMMETSQTREHVITRHMQFIRAIKEQINHVEKSLGDPLMGDSVRNSEWVSLNEQDSDGLALFITGGNPTGFSNHNELEDSSILRRFLDPAGGNPTTSGLKDDENVEHGKHDIEKLNGNRDFHVDQYKDSIKQNNLRKVGSRYSSRMSLDALNSLYESNYNRRGEHACWDLEANEAKPNGLSQVSKLRGSSSRLNILGFLNRKWTAYGSRARNYTKRLKDGEEQRHVPSFSDISYAAPVQHIIYRWFPCHFEVNWHSMKTILLIVCTLIVLGKAVIFIYIICIMHSIVTLFSCFFDAMNIATKLTTTTSFWLFTQLNWCLESFRSLLQFCLSTSLGGHLCKVLARVGTTYASSWTGDAIQLADVNVCLILLA</sequence>
<dbReference type="GO" id="GO:0015031">
    <property type="term" value="P:protein transport"/>
    <property type="evidence" value="ECO:0007669"/>
    <property type="project" value="UniProtKB-KW"/>
</dbReference>
<evidence type="ECO:0000256" key="3">
    <source>
        <dbReference type="SAM" id="Phobius"/>
    </source>
</evidence>
<feature type="transmembrane region" description="Helical" evidence="3">
    <location>
        <begin position="342"/>
        <end position="369"/>
    </location>
</feature>
<evidence type="ECO:0000313" key="5">
    <source>
        <dbReference type="EMBL" id="KAF5737448.1"/>
    </source>
</evidence>
<comment type="caution">
    <text evidence="5">The sequence shown here is derived from an EMBL/GenBank/DDBJ whole genome shotgun (WGS) entry which is preliminary data.</text>
</comment>
<protein>
    <recommendedName>
        <fullName evidence="4">Syntaxin 6/10/61 N-terminal domain-containing protein</fullName>
    </recommendedName>
</protein>
<evidence type="ECO:0000313" key="6">
    <source>
        <dbReference type="Proteomes" id="UP000593562"/>
    </source>
</evidence>
<dbReference type="PANTHER" id="PTHR34949">
    <property type="entry name" value="OS05G0443700 PROTEIN"/>
    <property type="match status" value="1"/>
</dbReference>
<keyword evidence="3" id="KW-0472">Membrane</keyword>
<evidence type="ECO:0000256" key="1">
    <source>
        <dbReference type="ARBA" id="ARBA00022927"/>
    </source>
</evidence>
<evidence type="ECO:0000259" key="4">
    <source>
        <dbReference type="Pfam" id="PF09177"/>
    </source>
</evidence>
<dbReference type="Pfam" id="PF09177">
    <property type="entry name" value="STX6_10_61_N"/>
    <property type="match status" value="1"/>
</dbReference>
<name>A0A7J7CTX4_TRIWF</name>